<dbReference type="EMBL" id="BAAAZE010000007">
    <property type="protein sequence ID" value="GAA4018492.1"/>
    <property type="molecule type" value="Genomic_DNA"/>
</dbReference>
<keyword evidence="7" id="KW-1185">Reference proteome</keyword>
<evidence type="ECO:0000313" key="6">
    <source>
        <dbReference type="EMBL" id="GAA4018492.1"/>
    </source>
</evidence>
<protein>
    <submittedName>
        <fullName evidence="6">Lytic transglycosylase domain-containing protein</fullName>
    </submittedName>
</protein>
<dbReference type="Proteomes" id="UP001501353">
    <property type="component" value="Unassembled WGS sequence"/>
</dbReference>
<comment type="similarity">
    <text evidence="1">Belongs to the transglycosylase Slt family.</text>
</comment>
<feature type="region of interest" description="Disordered" evidence="2">
    <location>
        <begin position="235"/>
        <end position="267"/>
    </location>
</feature>
<gene>
    <name evidence="6" type="ORF">GCM10022212_12960</name>
</gene>
<evidence type="ECO:0000259" key="4">
    <source>
        <dbReference type="Pfam" id="PF01464"/>
    </source>
</evidence>
<dbReference type="InterPro" id="IPR025392">
    <property type="entry name" value="DUF4124"/>
</dbReference>
<evidence type="ECO:0000256" key="2">
    <source>
        <dbReference type="SAM" id="MobiDB-lite"/>
    </source>
</evidence>
<feature type="signal peptide" evidence="3">
    <location>
        <begin position="1"/>
        <end position="33"/>
    </location>
</feature>
<evidence type="ECO:0000256" key="3">
    <source>
        <dbReference type="SAM" id="SignalP"/>
    </source>
</evidence>
<dbReference type="CDD" id="cd00254">
    <property type="entry name" value="LT-like"/>
    <property type="match status" value="1"/>
</dbReference>
<dbReference type="SUPFAM" id="SSF53955">
    <property type="entry name" value="Lysozyme-like"/>
    <property type="match status" value="1"/>
</dbReference>
<organism evidence="6 7">
    <name type="scientific">Actimicrobium antarcticum</name>
    <dbReference type="NCBI Taxonomy" id="1051899"/>
    <lineage>
        <taxon>Bacteria</taxon>
        <taxon>Pseudomonadati</taxon>
        <taxon>Pseudomonadota</taxon>
        <taxon>Betaproteobacteria</taxon>
        <taxon>Burkholderiales</taxon>
        <taxon>Oxalobacteraceae</taxon>
        <taxon>Actimicrobium</taxon>
    </lineage>
</organism>
<feature type="domain" description="DUF4124" evidence="5">
    <location>
        <begin position="22"/>
        <end position="51"/>
    </location>
</feature>
<dbReference type="InterPro" id="IPR000189">
    <property type="entry name" value="Transglyc_AS"/>
</dbReference>
<dbReference type="PANTHER" id="PTHR37423">
    <property type="entry name" value="SOLUBLE LYTIC MUREIN TRANSGLYCOSYLASE-RELATED"/>
    <property type="match status" value="1"/>
</dbReference>
<dbReference type="Pfam" id="PF13511">
    <property type="entry name" value="DUF4124"/>
    <property type="match status" value="1"/>
</dbReference>
<dbReference type="InterPro" id="IPR023346">
    <property type="entry name" value="Lysozyme-like_dom_sf"/>
</dbReference>
<dbReference type="Gene3D" id="1.10.530.10">
    <property type="match status" value="1"/>
</dbReference>
<evidence type="ECO:0000259" key="5">
    <source>
        <dbReference type="Pfam" id="PF13511"/>
    </source>
</evidence>
<proteinExistence type="inferred from homology"/>
<keyword evidence="3" id="KW-0732">Signal</keyword>
<name>A0ABP7SZ78_9BURK</name>
<accession>A0ABP7SZ78</accession>
<dbReference type="PROSITE" id="PS00922">
    <property type="entry name" value="TRANSGLYCOSYLASE"/>
    <property type="match status" value="1"/>
</dbReference>
<evidence type="ECO:0000313" key="7">
    <source>
        <dbReference type="Proteomes" id="UP001501353"/>
    </source>
</evidence>
<dbReference type="Pfam" id="PF01464">
    <property type="entry name" value="SLT"/>
    <property type="match status" value="1"/>
</dbReference>
<sequence length="267" mass="29012">MKLKPISDCARYMAPLKASLLLALCLAAPLAHADIFGYVDAQGDTHFSTEKLDARYQIFLKGDGAFDAAELKPLTPQPARTALFKVLTEHPNLKKFEAVLAAAATEFKVDLALMKAMMAAESGFNPAAVSPKGAIGLMQIMPATAERYGVVGDARTTIQQKLTDPKTNIRLAARYLRELNALFPNQQALVIASYNAGEGAVQKYRNTVPPYAETRNYVQLVTQFYQFYAPPEPPLRIASDTPNGSKRVHLTIPGRSSMPAPLTSSAN</sequence>
<comment type="caution">
    <text evidence="6">The sequence shown here is derived from an EMBL/GenBank/DDBJ whole genome shotgun (WGS) entry which is preliminary data.</text>
</comment>
<reference evidence="7" key="1">
    <citation type="journal article" date="2019" name="Int. J. Syst. Evol. Microbiol.">
        <title>The Global Catalogue of Microorganisms (GCM) 10K type strain sequencing project: providing services to taxonomists for standard genome sequencing and annotation.</title>
        <authorList>
            <consortium name="The Broad Institute Genomics Platform"/>
            <consortium name="The Broad Institute Genome Sequencing Center for Infectious Disease"/>
            <person name="Wu L."/>
            <person name="Ma J."/>
        </authorList>
    </citation>
    <scope>NUCLEOTIDE SEQUENCE [LARGE SCALE GENOMIC DNA]</scope>
    <source>
        <strain evidence="7">JCM 16673</strain>
    </source>
</reference>
<dbReference type="PANTHER" id="PTHR37423:SF2">
    <property type="entry name" value="MEMBRANE-BOUND LYTIC MUREIN TRANSGLYCOSYLASE C"/>
    <property type="match status" value="1"/>
</dbReference>
<evidence type="ECO:0000256" key="1">
    <source>
        <dbReference type="ARBA" id="ARBA00007734"/>
    </source>
</evidence>
<feature type="chain" id="PRO_5045314105" evidence="3">
    <location>
        <begin position="34"/>
        <end position="267"/>
    </location>
</feature>
<dbReference type="InterPro" id="IPR008258">
    <property type="entry name" value="Transglycosylase_SLT_dom_1"/>
</dbReference>
<feature type="domain" description="Transglycosylase SLT" evidence="4">
    <location>
        <begin position="101"/>
        <end position="207"/>
    </location>
</feature>